<evidence type="ECO:0000313" key="4">
    <source>
        <dbReference type="EMBL" id="TFJ81641.1"/>
    </source>
</evidence>
<comment type="similarity">
    <text evidence="1">Belongs to the KRI1 family.</text>
</comment>
<comment type="caution">
    <text evidence="4">The sequence shown here is derived from an EMBL/GenBank/DDBJ whole genome shotgun (WGS) entry which is preliminary data.</text>
</comment>
<feature type="region of interest" description="Disordered" evidence="2">
    <location>
        <begin position="50"/>
        <end position="93"/>
    </location>
</feature>
<feature type="compositionally biased region" description="Basic and acidic residues" evidence="2">
    <location>
        <begin position="626"/>
        <end position="646"/>
    </location>
</feature>
<feature type="compositionally biased region" description="Acidic residues" evidence="2">
    <location>
        <begin position="341"/>
        <end position="353"/>
    </location>
</feature>
<feature type="compositionally biased region" description="Basic residues" evidence="2">
    <location>
        <begin position="130"/>
        <end position="139"/>
    </location>
</feature>
<feature type="compositionally biased region" description="Basic and acidic residues" evidence="2">
    <location>
        <begin position="271"/>
        <end position="292"/>
    </location>
</feature>
<evidence type="ECO:0000256" key="2">
    <source>
        <dbReference type="SAM" id="MobiDB-lite"/>
    </source>
</evidence>
<name>A0A4D9CR12_9STRA</name>
<feature type="region of interest" description="Disordered" evidence="2">
    <location>
        <begin position="1"/>
        <end position="20"/>
    </location>
</feature>
<feature type="compositionally biased region" description="Basic and acidic residues" evidence="2">
    <location>
        <begin position="653"/>
        <end position="676"/>
    </location>
</feature>
<accession>A0A4D9CR12</accession>
<dbReference type="PANTHER" id="PTHR14490">
    <property type="entry name" value="ZINC FINGER, ZZ TYPE"/>
    <property type="match status" value="1"/>
</dbReference>
<dbReference type="OrthoDB" id="10252032at2759"/>
<organism evidence="4 5">
    <name type="scientific">Nannochloropsis salina CCMP1776</name>
    <dbReference type="NCBI Taxonomy" id="1027361"/>
    <lineage>
        <taxon>Eukaryota</taxon>
        <taxon>Sar</taxon>
        <taxon>Stramenopiles</taxon>
        <taxon>Ochrophyta</taxon>
        <taxon>Eustigmatophyceae</taxon>
        <taxon>Eustigmatales</taxon>
        <taxon>Monodopsidaceae</taxon>
        <taxon>Microchloropsis</taxon>
        <taxon>Microchloropsis salina</taxon>
    </lineage>
</organism>
<dbReference type="PANTHER" id="PTHR14490:SF5">
    <property type="entry name" value="PROTEIN KRI1 HOMOLOG"/>
    <property type="match status" value="1"/>
</dbReference>
<dbReference type="GO" id="GO:0000447">
    <property type="term" value="P:endonucleolytic cleavage in ITS1 to separate SSU-rRNA from 5.8S rRNA and LSU-rRNA from tricistronic rRNA transcript (SSU-rRNA, 5.8S rRNA, LSU-rRNA)"/>
    <property type="evidence" value="ECO:0007669"/>
    <property type="project" value="TreeGrafter"/>
</dbReference>
<evidence type="ECO:0000256" key="1">
    <source>
        <dbReference type="ARBA" id="ARBA00007473"/>
    </source>
</evidence>
<feature type="compositionally biased region" description="Acidic residues" evidence="2">
    <location>
        <begin position="9"/>
        <end position="20"/>
    </location>
</feature>
<keyword evidence="5" id="KW-1185">Reference proteome</keyword>
<feature type="domain" description="Kri1-like C-terminal" evidence="3">
    <location>
        <begin position="544"/>
        <end position="625"/>
    </location>
</feature>
<proteinExistence type="inferred from homology"/>
<dbReference type="InterPro" id="IPR024626">
    <property type="entry name" value="Kri1-like_C"/>
</dbReference>
<dbReference type="AlphaFoldDB" id="A0A4D9CR12"/>
<dbReference type="Proteomes" id="UP000355283">
    <property type="component" value="Unassembled WGS sequence"/>
</dbReference>
<dbReference type="Pfam" id="PF05178">
    <property type="entry name" value="Kri1"/>
    <property type="match status" value="1"/>
</dbReference>
<feature type="compositionally biased region" description="Basic and acidic residues" evidence="2">
    <location>
        <begin position="445"/>
        <end position="468"/>
    </location>
</feature>
<sequence length="747" mass="83881">MERKPQQIFDEDEAGAAGDEDAAFDKLRVNRVYASHFESSKKKQELAQLRRQQHVSWGASDIVSDEGEGEGSDVSSSEEEDEEGEELTPAMEVQILRTINSIRERDPKIYQHDMKWFSNGEDEEAEGKEGRRKGERPKRYKDVIREQVLAAVEADKEAIESSEEEDLDKSGAGGERGGEPVSSQRMGYDAEQLQLRQAFLEAAAGEEEGEGAEEEEEEKVEKEKEAGRRRKKGKAGGSSRESVKRSGLGEEEEEEEKGGDFEGTGLLKLRRGGEKEGGEVEGQIKEEVERMMKTRPRGRGTGKGERGGMQAEEEEEEEEIREKATDAFLKDFILGKRWREEEEEEGEDDEEERDGAKEERRKAAVVGGSEKGALEGVRGHYGPVRGKEEGEEGGEEGGEGNVDDEEDAAEMERMEAFESKYNFRFEQEGGTALVTYGRAVAGSARRPDDRRKAEREAQKRRKAEERLRKEEELRRLKNLKREEIRARLEKVQKVSGGGRVDASILEEEWDPAAWDAEMGKAFGEEYYEGEEEQGGEKEAKALEEKLMEELYELDYEDIIGDLPCRFKYRRVEGNDFGLTAEEILAADDGELNKFVSLKKLNPYREEEYWPKSKQRHRFREALKKKLRQEAEARAEEEEARERERERKRARRGGGKEGGKGKEREKGREGGRKEGDGVGKGPRAKTAQGMSGAGSPGQGEKGEKKKKRKRKGKRDGTALGATGEGGAGGKEKATVKLSAPRLAAYGLA</sequence>
<feature type="region of interest" description="Disordered" evidence="2">
    <location>
        <begin position="626"/>
        <end position="747"/>
    </location>
</feature>
<dbReference type="EMBL" id="SDOX01000122">
    <property type="protein sequence ID" value="TFJ81641.1"/>
    <property type="molecule type" value="Genomic_DNA"/>
</dbReference>
<feature type="region of interest" description="Disordered" evidence="2">
    <location>
        <begin position="109"/>
        <end position="142"/>
    </location>
</feature>
<feature type="compositionally biased region" description="Acidic residues" evidence="2">
    <location>
        <begin position="389"/>
        <end position="409"/>
    </location>
</feature>
<dbReference type="Pfam" id="PF12936">
    <property type="entry name" value="Kri1_C"/>
    <property type="match status" value="1"/>
</dbReference>
<evidence type="ECO:0000259" key="3">
    <source>
        <dbReference type="Pfam" id="PF12936"/>
    </source>
</evidence>
<feature type="compositionally biased region" description="Acidic residues" evidence="2">
    <location>
        <begin position="204"/>
        <end position="218"/>
    </location>
</feature>
<gene>
    <name evidence="4" type="ORF">NSK_006892</name>
</gene>
<feature type="compositionally biased region" description="Basic and acidic residues" evidence="2">
    <location>
        <begin position="320"/>
        <end position="340"/>
    </location>
</feature>
<reference evidence="4 5" key="1">
    <citation type="submission" date="2019-01" db="EMBL/GenBank/DDBJ databases">
        <title>Nuclear Genome Assembly of the Microalgal Biofuel strain Nannochloropsis salina CCMP1776.</title>
        <authorList>
            <person name="Hovde B."/>
        </authorList>
    </citation>
    <scope>NUCLEOTIDE SEQUENCE [LARGE SCALE GENOMIC DNA]</scope>
    <source>
        <strain evidence="4 5">CCMP1776</strain>
    </source>
</reference>
<evidence type="ECO:0000313" key="5">
    <source>
        <dbReference type="Proteomes" id="UP000355283"/>
    </source>
</evidence>
<feature type="compositionally biased region" description="Acidic residues" evidence="2">
    <location>
        <begin position="63"/>
        <end position="86"/>
    </location>
</feature>
<feature type="compositionally biased region" description="Basic residues" evidence="2">
    <location>
        <begin position="703"/>
        <end position="712"/>
    </location>
</feature>
<dbReference type="GO" id="GO:0005730">
    <property type="term" value="C:nucleolus"/>
    <property type="evidence" value="ECO:0007669"/>
    <property type="project" value="TreeGrafter"/>
</dbReference>
<protein>
    <recommendedName>
        <fullName evidence="3">Kri1-like C-terminal domain-containing protein</fullName>
    </recommendedName>
</protein>
<dbReference type="InterPro" id="IPR018034">
    <property type="entry name" value="Kri1"/>
</dbReference>
<feature type="region of interest" description="Disordered" evidence="2">
    <location>
        <begin position="154"/>
        <end position="410"/>
    </location>
</feature>
<feature type="region of interest" description="Disordered" evidence="2">
    <location>
        <begin position="436"/>
        <end position="468"/>
    </location>
</feature>
<dbReference type="GO" id="GO:0030686">
    <property type="term" value="C:90S preribosome"/>
    <property type="evidence" value="ECO:0007669"/>
    <property type="project" value="TreeGrafter"/>
</dbReference>